<evidence type="ECO:0000256" key="2">
    <source>
        <dbReference type="SAM" id="MobiDB-lite"/>
    </source>
</evidence>
<dbReference type="HAMAP" id="MF_00167">
    <property type="entry name" value="CsrA"/>
    <property type="match status" value="1"/>
</dbReference>
<dbReference type="PANTHER" id="PTHR34984">
    <property type="entry name" value="CARBON STORAGE REGULATOR"/>
    <property type="match status" value="1"/>
</dbReference>
<dbReference type="GO" id="GO:0006402">
    <property type="term" value="P:mRNA catabolic process"/>
    <property type="evidence" value="ECO:0007669"/>
    <property type="project" value="InterPro"/>
</dbReference>
<name>A0A975SYV5_9ACTN</name>
<dbReference type="GO" id="GO:0044781">
    <property type="term" value="P:bacterial-type flagellum organization"/>
    <property type="evidence" value="ECO:0007669"/>
    <property type="project" value="UniProtKB-KW"/>
</dbReference>
<keyword evidence="1" id="KW-1005">Bacterial flagellum biogenesis</keyword>
<feature type="compositionally biased region" description="Low complexity" evidence="2">
    <location>
        <begin position="74"/>
        <end position="92"/>
    </location>
</feature>
<keyword evidence="1" id="KW-0694">RNA-binding</keyword>
<dbReference type="AlphaFoldDB" id="A0A975SYV5"/>
<comment type="function">
    <text evidence="1">A translational regulator that binds mRNA to regulate translation initiation and/or mRNA stability. Usually binds in the 5'-UTR at or near the Shine-Dalgarno sequence preventing ribosome-binding, thus repressing translation. Its main target seems to be the major flagellin gene, while its function is anatagonized by FliW.</text>
</comment>
<dbReference type="KEGG" id="nps:KRR39_00955"/>
<evidence type="ECO:0000256" key="1">
    <source>
        <dbReference type="HAMAP-Rule" id="MF_00167"/>
    </source>
</evidence>
<dbReference type="GO" id="GO:0006109">
    <property type="term" value="P:regulation of carbohydrate metabolic process"/>
    <property type="evidence" value="ECO:0007669"/>
    <property type="project" value="InterPro"/>
</dbReference>
<sequence>MLVLSRRVGESLVIGDDIVITILEQRGDIVRVGVDAPRHIQVRRQELLTEVAETNRAAASPRANAADLVARLAARKAAPPADANPADDGAGDSTPPAP</sequence>
<dbReference type="EMBL" id="CP077062">
    <property type="protein sequence ID" value="QWZ08477.1"/>
    <property type="molecule type" value="Genomic_DNA"/>
</dbReference>
<keyword evidence="1" id="KW-0810">Translation regulation</keyword>
<dbReference type="InterPro" id="IPR003751">
    <property type="entry name" value="CsrA"/>
</dbReference>
<dbReference type="RefSeq" id="WP_216939967.1">
    <property type="nucleotide sequence ID" value="NZ_CP077062.1"/>
</dbReference>
<keyword evidence="1" id="KW-0963">Cytoplasm</keyword>
<dbReference type="NCBIfam" id="NF002469">
    <property type="entry name" value="PRK01712.1"/>
    <property type="match status" value="1"/>
</dbReference>
<dbReference type="PANTHER" id="PTHR34984:SF1">
    <property type="entry name" value="CARBON STORAGE REGULATOR"/>
    <property type="match status" value="1"/>
</dbReference>
<evidence type="ECO:0000313" key="4">
    <source>
        <dbReference type="Proteomes" id="UP000683575"/>
    </source>
</evidence>
<organism evidence="3 4">
    <name type="scientific">Nocardioides panacis</name>
    <dbReference type="NCBI Taxonomy" id="2849501"/>
    <lineage>
        <taxon>Bacteria</taxon>
        <taxon>Bacillati</taxon>
        <taxon>Actinomycetota</taxon>
        <taxon>Actinomycetes</taxon>
        <taxon>Propionibacteriales</taxon>
        <taxon>Nocardioidaceae</taxon>
        <taxon>Nocardioides</taxon>
    </lineage>
</organism>
<comment type="subunit">
    <text evidence="1">Homodimer; the beta-strands of each monomer intercalate to form a hydrophobic core, while the alpha-helices form wings that extend away from the core.</text>
</comment>
<dbReference type="Proteomes" id="UP000683575">
    <property type="component" value="Chromosome"/>
</dbReference>
<keyword evidence="4" id="KW-1185">Reference proteome</keyword>
<proteinExistence type="inferred from homology"/>
<dbReference type="GO" id="GO:0048027">
    <property type="term" value="F:mRNA 5'-UTR binding"/>
    <property type="evidence" value="ECO:0007669"/>
    <property type="project" value="UniProtKB-UniRule"/>
</dbReference>
<reference evidence="3" key="1">
    <citation type="submission" date="2021-06" db="EMBL/GenBank/DDBJ databases">
        <title>Complete genome sequence of Nocardioides sp. G188.</title>
        <authorList>
            <person name="Im W.-T."/>
        </authorList>
    </citation>
    <scope>NUCLEOTIDE SEQUENCE</scope>
    <source>
        <strain evidence="3">G188</strain>
    </source>
</reference>
<gene>
    <name evidence="1 3" type="primary">csrA</name>
    <name evidence="3" type="ORF">KRR39_00955</name>
</gene>
<evidence type="ECO:0000313" key="3">
    <source>
        <dbReference type="EMBL" id="QWZ08477.1"/>
    </source>
</evidence>
<feature type="region of interest" description="Disordered" evidence="2">
    <location>
        <begin position="74"/>
        <end position="98"/>
    </location>
</feature>
<dbReference type="Pfam" id="PF02599">
    <property type="entry name" value="CsrA"/>
    <property type="match status" value="1"/>
</dbReference>
<dbReference type="GO" id="GO:0045947">
    <property type="term" value="P:negative regulation of translational initiation"/>
    <property type="evidence" value="ECO:0007669"/>
    <property type="project" value="UniProtKB-UniRule"/>
</dbReference>
<dbReference type="GO" id="GO:0005829">
    <property type="term" value="C:cytosol"/>
    <property type="evidence" value="ECO:0007669"/>
    <property type="project" value="TreeGrafter"/>
</dbReference>
<protein>
    <recommendedName>
        <fullName evidence="1">Translational regulator CsrA</fullName>
    </recommendedName>
</protein>
<comment type="similarity">
    <text evidence="1">Belongs to the CsrA/RsmA family.</text>
</comment>
<keyword evidence="1" id="KW-0678">Repressor</keyword>
<comment type="subcellular location">
    <subcellularLocation>
        <location evidence="1">Cytoplasm</location>
    </subcellularLocation>
</comment>
<dbReference type="GO" id="GO:1902208">
    <property type="term" value="P:regulation of bacterial-type flagellum assembly"/>
    <property type="evidence" value="ECO:0007669"/>
    <property type="project" value="UniProtKB-UniRule"/>
</dbReference>
<dbReference type="NCBIfam" id="TIGR00202">
    <property type="entry name" value="csrA"/>
    <property type="match status" value="1"/>
</dbReference>
<accession>A0A975SYV5</accession>